<evidence type="ECO:0000256" key="4">
    <source>
        <dbReference type="ARBA" id="ARBA00022500"/>
    </source>
</evidence>
<evidence type="ECO:0000259" key="15">
    <source>
        <dbReference type="PROSITE" id="PS50851"/>
    </source>
</evidence>
<evidence type="ECO:0000256" key="1">
    <source>
        <dbReference type="ARBA" id="ARBA00000085"/>
    </source>
</evidence>
<dbReference type="OrthoDB" id="9803176at2"/>
<dbReference type="SUPFAM" id="SSF47384">
    <property type="entry name" value="Homodimeric domain of signal transducing histidine kinase"/>
    <property type="match status" value="1"/>
</dbReference>
<dbReference type="SMART" id="SM00260">
    <property type="entry name" value="CheW"/>
    <property type="match status" value="1"/>
</dbReference>
<dbReference type="InterPro" id="IPR036097">
    <property type="entry name" value="HisK_dim/P_sf"/>
</dbReference>
<dbReference type="FunFam" id="3.30.565.10:FF:000016">
    <property type="entry name" value="Chemotaxis protein CheA, putative"/>
    <property type="match status" value="1"/>
</dbReference>
<dbReference type="PROSITE" id="PS50109">
    <property type="entry name" value="HIS_KIN"/>
    <property type="match status" value="1"/>
</dbReference>
<feature type="compositionally biased region" description="Polar residues" evidence="13">
    <location>
        <begin position="196"/>
        <end position="205"/>
    </location>
</feature>
<keyword evidence="9" id="KW-0067">ATP-binding</keyword>
<dbReference type="FunFam" id="2.30.30.40:FF:000048">
    <property type="entry name" value="Chemotaxis protein CheA, putative"/>
    <property type="match status" value="1"/>
</dbReference>
<feature type="compositionally biased region" description="Polar residues" evidence="13">
    <location>
        <begin position="171"/>
        <end position="185"/>
    </location>
</feature>
<dbReference type="Gene3D" id="2.30.30.40">
    <property type="entry name" value="SH3 Domains"/>
    <property type="match status" value="1"/>
</dbReference>
<dbReference type="GO" id="GO:0006935">
    <property type="term" value="P:chemotaxis"/>
    <property type="evidence" value="ECO:0007669"/>
    <property type="project" value="UniProtKB-KW"/>
</dbReference>
<dbReference type="InterPro" id="IPR004105">
    <property type="entry name" value="CheA-like_dim"/>
</dbReference>
<dbReference type="Pfam" id="PF02518">
    <property type="entry name" value="HATPase_c"/>
    <property type="match status" value="1"/>
</dbReference>
<dbReference type="CDD" id="cd00731">
    <property type="entry name" value="CheA_reg"/>
    <property type="match status" value="1"/>
</dbReference>
<evidence type="ECO:0000256" key="3">
    <source>
        <dbReference type="ARBA" id="ARBA00021495"/>
    </source>
</evidence>
<evidence type="ECO:0000313" key="17">
    <source>
        <dbReference type="EMBL" id="RPJ68844.1"/>
    </source>
</evidence>
<comment type="catalytic activity">
    <reaction evidence="1">
        <text>ATP + protein L-histidine = ADP + protein N-phospho-L-histidine.</text>
        <dbReference type="EC" id="2.7.13.3"/>
    </reaction>
</comment>
<evidence type="ECO:0000259" key="16">
    <source>
        <dbReference type="PROSITE" id="PS50894"/>
    </source>
</evidence>
<dbReference type="CDD" id="cd16916">
    <property type="entry name" value="HATPase_CheA-like"/>
    <property type="match status" value="1"/>
</dbReference>
<keyword evidence="10" id="KW-0902">Two-component regulatory system</keyword>
<dbReference type="GO" id="GO:0005737">
    <property type="term" value="C:cytoplasm"/>
    <property type="evidence" value="ECO:0007669"/>
    <property type="project" value="InterPro"/>
</dbReference>
<dbReference type="InterPro" id="IPR051315">
    <property type="entry name" value="Bact_Chemotaxis_CheA"/>
</dbReference>
<dbReference type="SMART" id="SM00073">
    <property type="entry name" value="HPT"/>
    <property type="match status" value="1"/>
</dbReference>
<keyword evidence="6" id="KW-0808">Transferase</keyword>
<evidence type="ECO:0000259" key="14">
    <source>
        <dbReference type="PROSITE" id="PS50109"/>
    </source>
</evidence>
<dbReference type="InterPro" id="IPR003594">
    <property type="entry name" value="HATPase_dom"/>
</dbReference>
<dbReference type="InterPro" id="IPR002545">
    <property type="entry name" value="CheW-lke_dom"/>
</dbReference>
<keyword evidence="18" id="KW-1185">Reference proteome</keyword>
<feature type="modified residue" description="Phosphohistidine" evidence="12">
    <location>
        <position position="44"/>
    </location>
</feature>
<dbReference type="InterPro" id="IPR036890">
    <property type="entry name" value="HATPase_C_sf"/>
</dbReference>
<accession>A0A3N5ZBR8</accession>
<dbReference type="Gene3D" id="3.30.565.10">
    <property type="entry name" value="Histidine kinase-like ATPase, C-terminal domain"/>
    <property type="match status" value="1"/>
</dbReference>
<evidence type="ECO:0000256" key="13">
    <source>
        <dbReference type="SAM" id="MobiDB-lite"/>
    </source>
</evidence>
<comment type="function">
    <text evidence="11">Involved in the transmission of sensory signals from the chemoreceptors to the flagellar motors. CheA is autophosphorylated; it can transfer its phosphate group to either CheB or CheY.</text>
</comment>
<protein>
    <recommendedName>
        <fullName evidence="3">Chemotaxis protein CheA</fullName>
        <ecNumber evidence="2">2.7.13.3</ecNumber>
    </recommendedName>
</protein>
<dbReference type="SUPFAM" id="SSF47226">
    <property type="entry name" value="Histidine-containing phosphotransfer domain, HPT domain"/>
    <property type="match status" value="1"/>
</dbReference>
<dbReference type="Gene3D" id="1.10.287.560">
    <property type="entry name" value="Histidine kinase CheA-like, homodimeric domain"/>
    <property type="match status" value="1"/>
</dbReference>
<evidence type="ECO:0000256" key="6">
    <source>
        <dbReference type="ARBA" id="ARBA00022679"/>
    </source>
</evidence>
<dbReference type="EMBL" id="RPOK01000001">
    <property type="protein sequence ID" value="RPJ68844.1"/>
    <property type="molecule type" value="Genomic_DNA"/>
</dbReference>
<comment type="caution">
    <text evidence="17">The sequence shown here is derived from an EMBL/GenBank/DDBJ whole genome shotgun (WGS) entry which is preliminary data.</text>
</comment>
<dbReference type="PRINTS" id="PR00344">
    <property type="entry name" value="BCTRLSENSOR"/>
</dbReference>
<keyword evidence="7" id="KW-0547">Nucleotide-binding</keyword>
<reference evidence="17 18" key="1">
    <citation type="submission" date="2018-11" db="EMBL/GenBank/DDBJ databases">
        <authorList>
            <person name="Ye M.-Q."/>
            <person name="Du Z.-J."/>
        </authorList>
    </citation>
    <scope>NUCLEOTIDE SEQUENCE [LARGE SCALE GENOMIC DNA]</scope>
    <source>
        <strain evidence="17 18">U0105</strain>
    </source>
</reference>
<evidence type="ECO:0000256" key="9">
    <source>
        <dbReference type="ARBA" id="ARBA00022840"/>
    </source>
</evidence>
<evidence type="ECO:0000256" key="11">
    <source>
        <dbReference type="ARBA" id="ARBA00035100"/>
    </source>
</evidence>
<dbReference type="PROSITE" id="PS50851">
    <property type="entry name" value="CHEW"/>
    <property type="match status" value="1"/>
</dbReference>
<evidence type="ECO:0000256" key="2">
    <source>
        <dbReference type="ARBA" id="ARBA00012438"/>
    </source>
</evidence>
<dbReference type="Proteomes" id="UP000275281">
    <property type="component" value="Unassembled WGS sequence"/>
</dbReference>
<dbReference type="PANTHER" id="PTHR43395">
    <property type="entry name" value="SENSOR HISTIDINE KINASE CHEA"/>
    <property type="match status" value="1"/>
</dbReference>
<organism evidence="17 18">
    <name type="scientific">Alteromonas sediminis</name>
    <dbReference type="NCBI Taxonomy" id="2259342"/>
    <lineage>
        <taxon>Bacteria</taxon>
        <taxon>Pseudomonadati</taxon>
        <taxon>Pseudomonadota</taxon>
        <taxon>Gammaproteobacteria</taxon>
        <taxon>Alteromonadales</taxon>
        <taxon>Alteromonadaceae</taxon>
        <taxon>Alteromonas/Salinimonas group</taxon>
        <taxon>Alteromonas</taxon>
    </lineage>
</organism>
<proteinExistence type="predicted"/>
<dbReference type="PANTHER" id="PTHR43395:SF10">
    <property type="entry name" value="CHEMOTAXIS PROTEIN CHEA"/>
    <property type="match status" value="1"/>
</dbReference>
<name>A0A3N5ZBR8_9ALTE</name>
<dbReference type="AlphaFoldDB" id="A0A3N5ZBR8"/>
<dbReference type="InterPro" id="IPR036641">
    <property type="entry name" value="HPT_dom_sf"/>
</dbReference>
<evidence type="ECO:0000256" key="10">
    <source>
        <dbReference type="ARBA" id="ARBA00023012"/>
    </source>
</evidence>
<dbReference type="InterPro" id="IPR004358">
    <property type="entry name" value="Sig_transdc_His_kin-like_C"/>
</dbReference>
<dbReference type="CDD" id="cd00088">
    <property type="entry name" value="HPT"/>
    <property type="match status" value="1"/>
</dbReference>
<evidence type="ECO:0000256" key="5">
    <source>
        <dbReference type="ARBA" id="ARBA00022553"/>
    </source>
</evidence>
<dbReference type="SMART" id="SM01231">
    <property type="entry name" value="H-kinase_dim"/>
    <property type="match status" value="1"/>
</dbReference>
<sequence length="602" mass="65809">MGEFHQVFFAECDEHLEDMEQTLLNTPIDEVTPDTINRLFRAAHSIKGGSGMFGFTAVTGLTHVMETLLDSARNGEIVMTTAIVDTLLLSLDELRFVIGKYQNGEAVEKSIVAENIAAIEVYLHTDTPNPDAISLFEPISESEDDDIPLFGPLDGAADDDMPLFAPIDTPESASTPEQPQPNLESSPKVAKKLNKKSQSTAQTSTIRVDTTKIDSVMNQLGELVITQSVLRNLANKTSGSLAVEFEEALDNLSFQLREMQESTLSIRMLPVSNLFSRFGRLVRDAASKANKQVALVVEGTETEIDKTMIEHLADPLTHIIRNGIDHGIESPEDRVYKGKEAQGTLLLKAFQQGSSVIIQLKDDGAGLNREKIIEKARQKGMAVSAAMPDESVWKLIFEPGFSTAEQVSDLSGRGVGMDVVKRNVEDLNGTIDIQSESEKGTTFTLILPLTLAILDGMSVKVGKQVFIIPLLSIVESFQVEAHLVKRVGNQPVVLHRDHYWPILSLAACMGIDSQERDLSDGIIVLLNASTARVALLVDDLVGEQQIVVKSLKKHFRTVPNVSAATILGDGSVSLILDVEQLTKQVSLPPEILKDDDEQSEHE</sequence>
<feature type="domain" description="Histidine kinase" evidence="14">
    <location>
        <begin position="244"/>
        <end position="451"/>
    </location>
</feature>
<keyword evidence="5 12" id="KW-0597">Phosphoprotein</keyword>
<dbReference type="EC" id="2.7.13.3" evidence="2"/>
<evidence type="ECO:0000256" key="8">
    <source>
        <dbReference type="ARBA" id="ARBA00022777"/>
    </source>
</evidence>
<dbReference type="Pfam" id="PF02895">
    <property type="entry name" value="H-kinase_dim"/>
    <property type="match status" value="1"/>
</dbReference>
<gene>
    <name evidence="17" type="ORF">DRW07_04130</name>
</gene>
<dbReference type="GO" id="GO:0005524">
    <property type="term" value="F:ATP binding"/>
    <property type="evidence" value="ECO:0007669"/>
    <property type="project" value="UniProtKB-KW"/>
</dbReference>
<dbReference type="Gene3D" id="1.20.120.160">
    <property type="entry name" value="HPT domain"/>
    <property type="match status" value="1"/>
</dbReference>
<evidence type="ECO:0000256" key="7">
    <source>
        <dbReference type="ARBA" id="ARBA00022741"/>
    </source>
</evidence>
<dbReference type="GO" id="GO:0000155">
    <property type="term" value="F:phosphorelay sensor kinase activity"/>
    <property type="evidence" value="ECO:0007669"/>
    <property type="project" value="InterPro"/>
</dbReference>
<dbReference type="Pfam" id="PF01584">
    <property type="entry name" value="CheW"/>
    <property type="match status" value="1"/>
</dbReference>
<dbReference type="InterPro" id="IPR036061">
    <property type="entry name" value="CheW-like_dom_sf"/>
</dbReference>
<dbReference type="SUPFAM" id="SSF50341">
    <property type="entry name" value="CheW-like"/>
    <property type="match status" value="1"/>
</dbReference>
<feature type="domain" description="CheW-like" evidence="15">
    <location>
        <begin position="453"/>
        <end position="587"/>
    </location>
</feature>
<dbReference type="PROSITE" id="PS50894">
    <property type="entry name" value="HPT"/>
    <property type="match status" value="1"/>
</dbReference>
<dbReference type="InterPro" id="IPR008207">
    <property type="entry name" value="Sig_transdc_His_kin_Hpt_dom"/>
</dbReference>
<dbReference type="SUPFAM" id="SSF55874">
    <property type="entry name" value="ATPase domain of HSP90 chaperone/DNA topoisomerase II/histidine kinase"/>
    <property type="match status" value="1"/>
</dbReference>
<feature type="region of interest" description="Disordered" evidence="13">
    <location>
        <begin position="163"/>
        <end position="205"/>
    </location>
</feature>
<dbReference type="SMART" id="SM00387">
    <property type="entry name" value="HATPase_c"/>
    <property type="match status" value="1"/>
</dbReference>
<keyword evidence="4" id="KW-0145">Chemotaxis</keyword>
<keyword evidence="8" id="KW-0418">Kinase</keyword>
<dbReference type="InterPro" id="IPR037006">
    <property type="entry name" value="CheA-like_homodim_sf"/>
</dbReference>
<dbReference type="InterPro" id="IPR005467">
    <property type="entry name" value="His_kinase_dom"/>
</dbReference>
<feature type="domain" description="HPt" evidence="16">
    <location>
        <begin position="1"/>
        <end position="101"/>
    </location>
</feature>
<dbReference type="Pfam" id="PF01627">
    <property type="entry name" value="Hpt"/>
    <property type="match status" value="1"/>
</dbReference>
<evidence type="ECO:0000313" key="18">
    <source>
        <dbReference type="Proteomes" id="UP000275281"/>
    </source>
</evidence>
<evidence type="ECO:0000256" key="12">
    <source>
        <dbReference type="PROSITE-ProRule" id="PRU00110"/>
    </source>
</evidence>